<dbReference type="RefSeq" id="WP_145973413.1">
    <property type="nucleotide sequence ID" value="NZ_HG966617.1"/>
</dbReference>
<dbReference type="Gene3D" id="1.20.1250.20">
    <property type="entry name" value="MFS general substrate transporter like domains"/>
    <property type="match status" value="1"/>
</dbReference>
<dbReference type="GO" id="GO:0005886">
    <property type="term" value="C:plasma membrane"/>
    <property type="evidence" value="ECO:0007669"/>
    <property type="project" value="UniProtKB-SubCell"/>
</dbReference>
<dbReference type="InterPro" id="IPR020846">
    <property type="entry name" value="MFS_dom"/>
</dbReference>
<keyword evidence="2" id="KW-0813">Transport</keyword>
<dbReference type="SUPFAM" id="SSF103473">
    <property type="entry name" value="MFS general substrate transporter"/>
    <property type="match status" value="1"/>
</dbReference>
<keyword evidence="3" id="KW-1003">Cell membrane</keyword>
<sequence length="416" mass="44530">MTDAIDHHSPNEARWYMTGHAAYFLAAGIQGVLVSWLVTIVLAETPERVGIAQMFSMLPMLVFIMVGGASADRAELRSHLVRLQVFVAVPSLVLAAFIMSDALTYWVVLAYVGVMSTTAAWIVPARDSMLTRIAMRSMGGAIPHAVAMATAAQFAAQVIGMLVAAAAGLFGAVPYLAFHAAMSLLTAFSTSRLDEAPPAPRAAQTHSRFKEMMEGMSMTLADPDIRAIMILMGVGGVFYIGVFMVIFPLLARDVYGGGALEIALFTSFFFGGIGASSFILTRLPEIKRQGRAIMLAMCMGSVTMTLVHFQPPLWLVLALVLIWGMSAGVSMSTARAIVQARAPESHRGRMLAAFQVAMMGGGPIGSLLAGYVASKLGLFDAILVPPAFMVVLWLGVFFFTDLWKADVRSVVPQPAD</sequence>
<dbReference type="HOGENOM" id="CLU_034180_17_2_5"/>
<dbReference type="GO" id="GO:0022857">
    <property type="term" value="F:transmembrane transporter activity"/>
    <property type="evidence" value="ECO:0007669"/>
    <property type="project" value="InterPro"/>
</dbReference>
<evidence type="ECO:0000313" key="10">
    <source>
        <dbReference type="Proteomes" id="UP000032160"/>
    </source>
</evidence>
<feature type="transmembrane region" description="Helical" evidence="7">
    <location>
        <begin position="262"/>
        <end position="280"/>
    </location>
</feature>
<dbReference type="STRING" id="1458461.BN1012_Phect2417"/>
<dbReference type="KEGG" id="pect:BN1012_Phect2417"/>
<feature type="transmembrane region" description="Helical" evidence="7">
    <location>
        <begin position="292"/>
        <end position="309"/>
    </location>
</feature>
<evidence type="ECO:0000256" key="6">
    <source>
        <dbReference type="ARBA" id="ARBA00023136"/>
    </source>
</evidence>
<proteinExistence type="predicted"/>
<dbReference type="PROSITE" id="PS50850">
    <property type="entry name" value="MFS"/>
    <property type="match status" value="1"/>
</dbReference>
<evidence type="ECO:0000256" key="2">
    <source>
        <dbReference type="ARBA" id="ARBA00022448"/>
    </source>
</evidence>
<feature type="transmembrane region" description="Helical" evidence="7">
    <location>
        <begin position="350"/>
        <end position="372"/>
    </location>
</feature>
<dbReference type="AlphaFoldDB" id="X5MMR4"/>
<feature type="transmembrane region" description="Helical" evidence="7">
    <location>
        <begin position="227"/>
        <end position="250"/>
    </location>
</feature>
<keyword evidence="5 7" id="KW-1133">Transmembrane helix</keyword>
<comment type="subcellular location">
    <subcellularLocation>
        <location evidence="1">Cell membrane</location>
        <topology evidence="1">Multi-pass membrane protein</topology>
    </subcellularLocation>
</comment>
<dbReference type="PANTHER" id="PTHR23513">
    <property type="entry name" value="INTEGRAL MEMBRANE EFFLUX PROTEIN-RELATED"/>
    <property type="match status" value="1"/>
</dbReference>
<evidence type="ECO:0000256" key="1">
    <source>
        <dbReference type="ARBA" id="ARBA00004651"/>
    </source>
</evidence>
<feature type="transmembrane region" description="Helical" evidence="7">
    <location>
        <begin position="145"/>
        <end position="166"/>
    </location>
</feature>
<protein>
    <submittedName>
        <fullName evidence="9">Major facilitator superfamily MFS_1</fullName>
    </submittedName>
</protein>
<dbReference type="EMBL" id="HG966617">
    <property type="protein sequence ID" value="CDO60630.1"/>
    <property type="molecule type" value="Genomic_DNA"/>
</dbReference>
<dbReference type="InterPro" id="IPR036259">
    <property type="entry name" value="MFS_trans_sf"/>
</dbReference>
<evidence type="ECO:0000256" key="5">
    <source>
        <dbReference type="ARBA" id="ARBA00022989"/>
    </source>
</evidence>
<accession>X5MMR4</accession>
<feature type="transmembrane region" description="Helical" evidence="7">
    <location>
        <begin position="105"/>
        <end position="124"/>
    </location>
</feature>
<keyword evidence="6 7" id="KW-0472">Membrane</keyword>
<evidence type="ECO:0000259" key="8">
    <source>
        <dbReference type="PROSITE" id="PS50850"/>
    </source>
</evidence>
<feature type="transmembrane region" description="Helical" evidence="7">
    <location>
        <begin position="172"/>
        <end position="191"/>
    </location>
</feature>
<evidence type="ECO:0000313" key="9">
    <source>
        <dbReference type="EMBL" id="CDO60630.1"/>
    </source>
</evidence>
<dbReference type="CDD" id="cd06173">
    <property type="entry name" value="MFS_MefA_like"/>
    <property type="match status" value="1"/>
</dbReference>
<dbReference type="InterPro" id="IPR010290">
    <property type="entry name" value="TM_effector"/>
</dbReference>
<feature type="domain" description="Major facilitator superfamily (MFS) profile" evidence="8">
    <location>
        <begin position="225"/>
        <end position="416"/>
    </location>
</feature>
<evidence type="ECO:0000256" key="7">
    <source>
        <dbReference type="SAM" id="Phobius"/>
    </source>
</evidence>
<feature type="transmembrane region" description="Helical" evidence="7">
    <location>
        <begin position="378"/>
        <end position="399"/>
    </location>
</feature>
<dbReference type="Pfam" id="PF05977">
    <property type="entry name" value="MFS_3"/>
    <property type="match status" value="1"/>
</dbReference>
<feature type="transmembrane region" description="Helical" evidence="7">
    <location>
        <begin position="315"/>
        <end position="338"/>
    </location>
</feature>
<evidence type="ECO:0000256" key="4">
    <source>
        <dbReference type="ARBA" id="ARBA00022692"/>
    </source>
</evidence>
<dbReference type="PANTHER" id="PTHR23513:SF11">
    <property type="entry name" value="STAPHYLOFERRIN A TRANSPORTER"/>
    <property type="match status" value="1"/>
</dbReference>
<feature type="transmembrane region" description="Helical" evidence="7">
    <location>
        <begin position="21"/>
        <end position="43"/>
    </location>
</feature>
<dbReference type="OrthoDB" id="7053134at2"/>
<keyword evidence="10" id="KW-1185">Reference proteome</keyword>
<evidence type="ECO:0000256" key="3">
    <source>
        <dbReference type="ARBA" id="ARBA00022475"/>
    </source>
</evidence>
<dbReference type="Proteomes" id="UP000032160">
    <property type="component" value="Chromosome I"/>
</dbReference>
<name>X5MMR4_9HYPH</name>
<reference evidence="9 10" key="1">
    <citation type="journal article" date="2014" name="Front. Genet.">
        <title>Genome and metabolic network of "Candidatus Phaeomarinobacter ectocarpi" Ec32, a new candidate genus of Alphaproteobacteria frequently associated with brown algae.</title>
        <authorList>
            <person name="Dittami S.M."/>
            <person name="Barbeyron T."/>
            <person name="Boyen C."/>
            <person name="Cambefort J."/>
            <person name="Collet G."/>
            <person name="Delage L."/>
            <person name="Gobet A."/>
            <person name="Groisillier A."/>
            <person name="Leblanc C."/>
            <person name="Michel G."/>
            <person name="Scornet D."/>
            <person name="Siegel A."/>
            <person name="Tapia J.E."/>
            <person name="Tonon T."/>
        </authorList>
    </citation>
    <scope>NUCLEOTIDE SEQUENCE [LARGE SCALE GENOMIC DNA]</scope>
    <source>
        <strain evidence="9 10">Ec32</strain>
    </source>
</reference>
<feature type="transmembrane region" description="Helical" evidence="7">
    <location>
        <begin position="80"/>
        <end position="99"/>
    </location>
</feature>
<organism evidence="9 10">
    <name type="scientific">Candidatus Phaeomarinibacter ectocarpi</name>
    <dbReference type="NCBI Taxonomy" id="1458461"/>
    <lineage>
        <taxon>Bacteria</taxon>
        <taxon>Pseudomonadati</taxon>
        <taxon>Pseudomonadota</taxon>
        <taxon>Alphaproteobacteria</taxon>
        <taxon>Hyphomicrobiales</taxon>
        <taxon>Parvibaculaceae</taxon>
        <taxon>Candidatus Phaeomarinibacter</taxon>
    </lineage>
</organism>
<gene>
    <name evidence="9" type="ORF">BN1012_Phect2417</name>
</gene>
<keyword evidence="4 7" id="KW-0812">Transmembrane</keyword>
<feature type="transmembrane region" description="Helical" evidence="7">
    <location>
        <begin position="49"/>
        <end position="68"/>
    </location>
</feature>